<keyword evidence="3" id="KW-0249">Electron transport</keyword>
<dbReference type="PATRIC" id="fig|1121015.4.peg.834"/>
<sequence length="110" mass="12036">MSDQVTHVGDADFESQVLKSDTPVLVDFWAPWCGPCKMINPLVEELAGNYAGKVKVVKLNIDDHPSSPRNYAVRGVPTLILFKDGKPFGTQIGVPGDIKQRLVKLMESGL</sequence>
<keyword evidence="4 9" id="KW-1015">Disulfide bond</keyword>
<evidence type="ECO:0000256" key="4">
    <source>
        <dbReference type="ARBA" id="ARBA00023157"/>
    </source>
</evidence>
<keyword evidence="2" id="KW-0813">Transport</keyword>
<feature type="site" description="Contributes to redox potential value" evidence="8">
    <location>
        <position position="35"/>
    </location>
</feature>
<protein>
    <recommendedName>
        <fullName evidence="6 7">Thioredoxin</fullName>
    </recommendedName>
</protein>
<evidence type="ECO:0000256" key="1">
    <source>
        <dbReference type="ARBA" id="ARBA00008987"/>
    </source>
</evidence>
<dbReference type="eggNOG" id="COG3118">
    <property type="taxonomic scope" value="Bacteria"/>
</dbReference>
<name>A0A091AZP2_9GAMM</name>
<dbReference type="NCBIfam" id="TIGR01068">
    <property type="entry name" value="thioredoxin"/>
    <property type="match status" value="1"/>
</dbReference>
<feature type="disulfide bond" description="Redox-active" evidence="9">
    <location>
        <begin position="33"/>
        <end position="36"/>
    </location>
</feature>
<dbReference type="PROSITE" id="PS00194">
    <property type="entry name" value="THIOREDOXIN_1"/>
    <property type="match status" value="1"/>
</dbReference>
<keyword evidence="5 9" id="KW-0676">Redox-active center</keyword>
<comment type="caution">
    <text evidence="11">The sequence shown here is derived from an EMBL/GenBank/DDBJ whole genome shotgun (WGS) entry which is preliminary data.</text>
</comment>
<feature type="active site" description="Nucleophile" evidence="8">
    <location>
        <position position="36"/>
    </location>
</feature>
<feature type="domain" description="Thioredoxin" evidence="10">
    <location>
        <begin position="1"/>
        <end position="110"/>
    </location>
</feature>
<dbReference type="GO" id="GO:0005829">
    <property type="term" value="C:cytosol"/>
    <property type="evidence" value="ECO:0007669"/>
    <property type="project" value="TreeGrafter"/>
</dbReference>
<dbReference type="Pfam" id="PF00085">
    <property type="entry name" value="Thioredoxin"/>
    <property type="match status" value="1"/>
</dbReference>
<dbReference type="PIRSF" id="PIRSF000077">
    <property type="entry name" value="Thioredoxin"/>
    <property type="match status" value="1"/>
</dbReference>
<evidence type="ECO:0000256" key="7">
    <source>
        <dbReference type="PIRNR" id="PIRNR000077"/>
    </source>
</evidence>
<accession>A0A091AZP2</accession>
<dbReference type="AlphaFoldDB" id="A0A091AZP2"/>
<dbReference type="PROSITE" id="PS51352">
    <property type="entry name" value="THIOREDOXIN_2"/>
    <property type="match status" value="1"/>
</dbReference>
<dbReference type="InterPro" id="IPR005746">
    <property type="entry name" value="Thioredoxin"/>
</dbReference>
<dbReference type="FunFam" id="3.40.30.10:FF:000001">
    <property type="entry name" value="Thioredoxin"/>
    <property type="match status" value="1"/>
</dbReference>
<dbReference type="RefSeq" id="WP_022969416.1">
    <property type="nucleotide sequence ID" value="NZ_ATVD01000003.1"/>
</dbReference>
<dbReference type="OrthoDB" id="9790390at2"/>
<dbReference type="EMBL" id="AVCI01000003">
    <property type="protein sequence ID" value="KFN44104.1"/>
    <property type="molecule type" value="Genomic_DNA"/>
</dbReference>
<dbReference type="PRINTS" id="PR00421">
    <property type="entry name" value="THIOREDOXIN"/>
</dbReference>
<feature type="site" description="Contributes to redox potential value" evidence="8">
    <location>
        <position position="34"/>
    </location>
</feature>
<evidence type="ECO:0000313" key="12">
    <source>
        <dbReference type="Proteomes" id="UP000029385"/>
    </source>
</evidence>
<proteinExistence type="inferred from homology"/>
<dbReference type="Gene3D" id="3.40.30.10">
    <property type="entry name" value="Glutaredoxin"/>
    <property type="match status" value="1"/>
</dbReference>
<dbReference type="InterPro" id="IPR017937">
    <property type="entry name" value="Thioredoxin_CS"/>
</dbReference>
<feature type="site" description="Deprotonates C-terminal active site Cys" evidence="8">
    <location>
        <position position="27"/>
    </location>
</feature>
<dbReference type="PANTHER" id="PTHR45663:SF11">
    <property type="entry name" value="GEO12009P1"/>
    <property type="match status" value="1"/>
</dbReference>
<evidence type="ECO:0000313" key="11">
    <source>
        <dbReference type="EMBL" id="KFN44104.1"/>
    </source>
</evidence>
<dbReference type="InterPro" id="IPR013766">
    <property type="entry name" value="Thioredoxin_domain"/>
</dbReference>
<reference evidence="11 12" key="1">
    <citation type="submission" date="2013-09" db="EMBL/GenBank/DDBJ databases">
        <title>Genome sequencing of Arenimonas oryziterrae.</title>
        <authorList>
            <person name="Chen F."/>
            <person name="Wang G."/>
        </authorList>
    </citation>
    <scope>NUCLEOTIDE SEQUENCE [LARGE SCALE GENOMIC DNA]</scope>
    <source>
        <strain evidence="11 12">YC6267</strain>
    </source>
</reference>
<evidence type="ECO:0000256" key="2">
    <source>
        <dbReference type="ARBA" id="ARBA00022448"/>
    </source>
</evidence>
<dbReference type="CDD" id="cd02947">
    <property type="entry name" value="TRX_family"/>
    <property type="match status" value="1"/>
</dbReference>
<gene>
    <name evidence="11" type="ORF">N789_06730</name>
</gene>
<feature type="active site" description="Nucleophile" evidence="8">
    <location>
        <position position="33"/>
    </location>
</feature>
<dbReference type="InterPro" id="IPR036249">
    <property type="entry name" value="Thioredoxin-like_sf"/>
</dbReference>
<dbReference type="PANTHER" id="PTHR45663">
    <property type="entry name" value="GEO12009P1"/>
    <property type="match status" value="1"/>
</dbReference>
<dbReference type="Proteomes" id="UP000029385">
    <property type="component" value="Unassembled WGS sequence"/>
</dbReference>
<organism evidence="11 12">
    <name type="scientific">Arenimonas oryziterrae DSM 21050 = YC6267</name>
    <dbReference type="NCBI Taxonomy" id="1121015"/>
    <lineage>
        <taxon>Bacteria</taxon>
        <taxon>Pseudomonadati</taxon>
        <taxon>Pseudomonadota</taxon>
        <taxon>Gammaproteobacteria</taxon>
        <taxon>Lysobacterales</taxon>
        <taxon>Lysobacteraceae</taxon>
        <taxon>Arenimonas</taxon>
    </lineage>
</organism>
<comment type="similarity">
    <text evidence="1 7">Belongs to the thioredoxin family.</text>
</comment>
<evidence type="ECO:0000256" key="6">
    <source>
        <dbReference type="NCBIfam" id="TIGR01068"/>
    </source>
</evidence>
<evidence type="ECO:0000259" key="10">
    <source>
        <dbReference type="PROSITE" id="PS51352"/>
    </source>
</evidence>
<evidence type="ECO:0000256" key="3">
    <source>
        <dbReference type="ARBA" id="ARBA00022982"/>
    </source>
</evidence>
<keyword evidence="12" id="KW-1185">Reference proteome</keyword>
<evidence type="ECO:0000256" key="5">
    <source>
        <dbReference type="ARBA" id="ARBA00023284"/>
    </source>
</evidence>
<evidence type="ECO:0000256" key="9">
    <source>
        <dbReference type="PIRSR" id="PIRSR000077-4"/>
    </source>
</evidence>
<dbReference type="STRING" id="1121015.GCA_000420545_01798"/>
<dbReference type="GO" id="GO:0015035">
    <property type="term" value="F:protein-disulfide reductase activity"/>
    <property type="evidence" value="ECO:0007669"/>
    <property type="project" value="UniProtKB-UniRule"/>
</dbReference>
<evidence type="ECO:0000256" key="8">
    <source>
        <dbReference type="PIRSR" id="PIRSR000077-1"/>
    </source>
</evidence>
<dbReference type="GO" id="GO:0045454">
    <property type="term" value="P:cell redox homeostasis"/>
    <property type="evidence" value="ECO:0007669"/>
    <property type="project" value="TreeGrafter"/>
</dbReference>
<dbReference type="SUPFAM" id="SSF52833">
    <property type="entry name" value="Thioredoxin-like"/>
    <property type="match status" value="1"/>
</dbReference>